<dbReference type="InterPro" id="IPR038356">
    <property type="entry name" value="Tma16_sf"/>
</dbReference>
<dbReference type="InterPro" id="IPR021346">
    <property type="entry name" value="Tma16"/>
</dbReference>
<gene>
    <name evidence="2" type="ORF">PRZ48_011503</name>
</gene>
<evidence type="ECO:0000313" key="3">
    <source>
        <dbReference type="Proteomes" id="UP001305779"/>
    </source>
</evidence>
<dbReference type="EMBL" id="JAXOVC010000009">
    <property type="protein sequence ID" value="KAK4497054.1"/>
    <property type="molecule type" value="Genomic_DNA"/>
</dbReference>
<evidence type="ECO:0008006" key="4">
    <source>
        <dbReference type="Google" id="ProtNLM"/>
    </source>
</evidence>
<evidence type="ECO:0000313" key="2">
    <source>
        <dbReference type="EMBL" id="KAK4497054.1"/>
    </source>
</evidence>
<name>A0ABR0E6V5_ZASCE</name>
<keyword evidence="3" id="KW-1185">Reference proteome</keyword>
<accession>A0ABR0E6V5</accession>
<dbReference type="Proteomes" id="UP001305779">
    <property type="component" value="Unassembled WGS sequence"/>
</dbReference>
<dbReference type="PANTHER" id="PTHR13349">
    <property type="entry name" value="TRANSLATION MACHINERY-ASSOCIATED PROTEIN 16"/>
    <property type="match status" value="1"/>
</dbReference>
<dbReference type="Gene3D" id="1.20.1440.170">
    <property type="entry name" value="Translation machinery-associated protein 16-like"/>
    <property type="match status" value="1"/>
</dbReference>
<reference evidence="2 3" key="1">
    <citation type="journal article" date="2023" name="G3 (Bethesda)">
        <title>A chromosome-level genome assembly of Zasmidium syzygii isolated from banana leaves.</title>
        <authorList>
            <person name="van Westerhoven A.C."/>
            <person name="Mehrabi R."/>
            <person name="Talebi R."/>
            <person name="Steentjes M.B.F."/>
            <person name="Corcolon B."/>
            <person name="Chong P.A."/>
            <person name="Kema G.H.J."/>
            <person name="Seidl M.F."/>
        </authorList>
    </citation>
    <scope>NUCLEOTIDE SEQUENCE [LARGE SCALE GENOMIC DNA]</scope>
    <source>
        <strain evidence="2 3">P124</strain>
    </source>
</reference>
<dbReference type="PANTHER" id="PTHR13349:SF2">
    <property type="entry name" value="TRANSLATION MACHINERY-ASSOCIATED PROTEIN 16"/>
    <property type="match status" value="1"/>
</dbReference>
<protein>
    <recommendedName>
        <fullName evidence="4">Translation machinery-associated protein 16</fullName>
    </recommendedName>
</protein>
<sequence length="197" mass="22934">MQFSIASKKSTFTYTPGKMPSKLNKVQKAVNKKKGHKINALHENSRDAQRLRRAGARDERVSKVTATREKANRPWLDRVEFFQSRLPDTLHPLELDHIKELVQEFLSRHDEELAQLKAERRPGRPPSNRQSLLEQQIKQEAQEYESGFWMPNMQDEETLMNIEKWGGEWMALAPLRFVRVVKDGEVKESQFPPRGAS</sequence>
<proteinExistence type="inferred from homology"/>
<comment type="caution">
    <text evidence="2">The sequence shown here is derived from an EMBL/GenBank/DDBJ whole genome shotgun (WGS) entry which is preliminary data.</text>
</comment>
<organism evidence="2 3">
    <name type="scientific">Zasmidium cellare</name>
    <name type="common">Wine cellar mold</name>
    <name type="synonym">Racodium cellare</name>
    <dbReference type="NCBI Taxonomy" id="395010"/>
    <lineage>
        <taxon>Eukaryota</taxon>
        <taxon>Fungi</taxon>
        <taxon>Dikarya</taxon>
        <taxon>Ascomycota</taxon>
        <taxon>Pezizomycotina</taxon>
        <taxon>Dothideomycetes</taxon>
        <taxon>Dothideomycetidae</taxon>
        <taxon>Mycosphaerellales</taxon>
        <taxon>Mycosphaerellaceae</taxon>
        <taxon>Zasmidium</taxon>
    </lineage>
</organism>
<dbReference type="Pfam" id="PF11176">
    <property type="entry name" value="Tma16"/>
    <property type="match status" value="1"/>
</dbReference>
<comment type="similarity">
    <text evidence="1">Belongs to the TMA16 family.</text>
</comment>
<evidence type="ECO:0000256" key="1">
    <source>
        <dbReference type="ARBA" id="ARBA00034127"/>
    </source>
</evidence>